<proteinExistence type="predicted"/>
<dbReference type="EMBL" id="LM676436">
    <property type="protein sequence ID" value="CEP27484.1"/>
    <property type="molecule type" value="Genomic_DNA"/>
</dbReference>
<protein>
    <submittedName>
        <fullName evidence="1">Uncharacterized protein</fullName>
    </submittedName>
</protein>
<organism evidence="1">
    <name type="scientific">Propionibacterium freudenreichii subsp. freudenreichii</name>
    <dbReference type="NCBI Taxonomy" id="66712"/>
    <lineage>
        <taxon>Bacteria</taxon>
        <taxon>Bacillati</taxon>
        <taxon>Actinomycetota</taxon>
        <taxon>Actinomycetes</taxon>
        <taxon>Propionibacteriales</taxon>
        <taxon>Propionibacteriaceae</taxon>
        <taxon>Propionibacterium</taxon>
    </lineage>
</organism>
<accession>A0A068VU48</accession>
<sequence>MWSAVEEPIPIGQ</sequence>
<gene>
    <name evidence="1" type="ORF">PFCIRM138_01830</name>
</gene>
<reference evidence="1" key="1">
    <citation type="submission" date="2014-08" db="EMBL/GenBank/DDBJ databases">
        <authorList>
            <person name="Falentin Helene"/>
        </authorList>
    </citation>
    <scope>NUCLEOTIDE SEQUENCE</scope>
</reference>
<evidence type="ECO:0000313" key="1">
    <source>
        <dbReference type="EMBL" id="CEP27484.1"/>
    </source>
</evidence>
<name>A0A068VU48_PROFF</name>